<dbReference type="SMART" id="SM00185">
    <property type="entry name" value="ARM"/>
    <property type="match status" value="6"/>
</dbReference>
<dbReference type="GO" id="GO:0005783">
    <property type="term" value="C:endoplasmic reticulum"/>
    <property type="evidence" value="ECO:0007669"/>
    <property type="project" value="UniProtKB-SubCell"/>
</dbReference>
<keyword evidence="4" id="KW-0963">Cytoplasm</keyword>
<comment type="caution">
    <text evidence="9">The sequence shown here is derived from an EMBL/GenBank/DDBJ whole genome shotgun (WGS) entry which is preliminary data.</text>
</comment>
<evidence type="ECO:0000256" key="3">
    <source>
        <dbReference type="ARBA" id="ARBA00004514"/>
    </source>
</evidence>
<dbReference type="InterPro" id="IPR040144">
    <property type="entry name" value="RAP1GDS1"/>
</dbReference>
<evidence type="ECO:0000256" key="2">
    <source>
        <dbReference type="ARBA" id="ARBA00004240"/>
    </source>
</evidence>
<dbReference type="InterPro" id="IPR016024">
    <property type="entry name" value="ARM-type_fold"/>
</dbReference>
<sequence length="686" mass="74905">MRCIADSSVPDEILDDSLHSLIQRLKALKVDRVAMNAAVPKIVAGLEDAKVSLSTNREPAADTWQDVANTFQFCADASRQESVRTPIGSSQIVELIVDLLTMNKDRIPNVDVQAMRAFANACVDHELLSKTTHPDSIKTACGALLNATMSYEPAQKKAIELGAIEQLLKVLQLDSVDEHEVSMTIAARVIVNLSEIEEGNEEIIMNHGARDAILLLQKLVPEADSYLDLMDALVDILRAVSSKDSVQVFTMKEGLVPHLLTIVHDVTTNDEGKDEAEAKEDAAKLADIKAGLVEAIVSVSLSDANMVRIFNNKHIMDTFLSWLELEDREDLQTCAALCLGNVARSDQHCVKLVHEYHAIEPLIHVVRKAQDLKASHAATGVLRNLALPERNRNIMGNAGVIQACFPLLKKDNAVPLQSNVVGILKRLSNNHGHNVVRIISGREPFETLTSLPGSDAETPLSTLVDLIRRSDDFAMKSEGTRTICNLIKVTWSSEGIRDLDAASIRSLQQTLHSCQVVDPIAAMTRNPKFTILQNEGIIALTLLVTSSGGNSSSSATAQNERSNAVLDALISLEVTPQPDPETTLTLSEEPQEPQEKSQTLLESVLALIKNEKGSYADEIRTNACVFLRNAIDAAGREGENPAYMTFLKSSGIKDKLDEMIAQEDSNDSSKLRPLVRAAIQQVISRL</sequence>
<evidence type="ECO:0008006" key="11">
    <source>
        <dbReference type="Google" id="ProtNLM"/>
    </source>
</evidence>
<dbReference type="InterPro" id="IPR000225">
    <property type="entry name" value="Armadillo"/>
</dbReference>
<proteinExistence type="predicted"/>
<dbReference type="PROSITE" id="PS50176">
    <property type="entry name" value="ARM_REPEAT"/>
    <property type="match status" value="2"/>
</dbReference>
<accession>A0A9P6QL47</accession>
<dbReference type="Gene3D" id="1.25.10.10">
    <property type="entry name" value="Leucine-rich Repeat Variant"/>
    <property type="match status" value="2"/>
</dbReference>
<gene>
    <name evidence="9" type="ORF">DFQ27_005735</name>
</gene>
<feature type="repeat" description="ARM" evidence="7">
    <location>
        <begin position="162"/>
        <end position="208"/>
    </location>
</feature>
<evidence type="ECO:0000256" key="6">
    <source>
        <dbReference type="ARBA" id="ARBA00023128"/>
    </source>
</evidence>
<feature type="region of interest" description="Disordered" evidence="8">
    <location>
        <begin position="576"/>
        <end position="596"/>
    </location>
</feature>
<keyword evidence="10" id="KW-1185">Reference proteome</keyword>
<comment type="subcellular location">
    <subcellularLocation>
        <location evidence="3">Cytoplasm</location>
        <location evidence="3">Cytosol</location>
    </subcellularLocation>
    <subcellularLocation>
        <location evidence="2">Endoplasmic reticulum</location>
    </subcellularLocation>
    <subcellularLocation>
        <location evidence="1">Mitochondrion</location>
    </subcellularLocation>
</comment>
<dbReference type="AlphaFoldDB" id="A0A9P6QL47"/>
<dbReference type="SUPFAM" id="SSF48371">
    <property type="entry name" value="ARM repeat"/>
    <property type="match status" value="1"/>
</dbReference>
<keyword evidence="6" id="KW-0496">Mitochondrion</keyword>
<evidence type="ECO:0000256" key="8">
    <source>
        <dbReference type="SAM" id="MobiDB-lite"/>
    </source>
</evidence>
<evidence type="ECO:0000313" key="10">
    <source>
        <dbReference type="Proteomes" id="UP000807716"/>
    </source>
</evidence>
<evidence type="ECO:0000256" key="7">
    <source>
        <dbReference type="PROSITE-ProRule" id="PRU00259"/>
    </source>
</evidence>
<evidence type="ECO:0000256" key="1">
    <source>
        <dbReference type="ARBA" id="ARBA00004173"/>
    </source>
</evidence>
<keyword evidence="5" id="KW-0256">Endoplasmic reticulum</keyword>
<dbReference type="GO" id="GO:0005829">
    <property type="term" value="C:cytosol"/>
    <property type="evidence" value="ECO:0007669"/>
    <property type="project" value="UniProtKB-SubCell"/>
</dbReference>
<dbReference type="PANTHER" id="PTHR10957">
    <property type="entry name" value="RAP1 GTPASE-GDP DISSOCIATION STIMULATOR 1"/>
    <property type="match status" value="1"/>
</dbReference>
<dbReference type="InterPro" id="IPR011989">
    <property type="entry name" value="ARM-like"/>
</dbReference>
<dbReference type="GO" id="GO:0005085">
    <property type="term" value="F:guanyl-nucleotide exchange factor activity"/>
    <property type="evidence" value="ECO:0007669"/>
    <property type="project" value="InterPro"/>
</dbReference>
<dbReference type="OrthoDB" id="26149at2759"/>
<evidence type="ECO:0000313" key="9">
    <source>
        <dbReference type="EMBL" id="KAG0268800.1"/>
    </source>
</evidence>
<dbReference type="EMBL" id="JAAAJB010000041">
    <property type="protein sequence ID" value="KAG0268800.1"/>
    <property type="molecule type" value="Genomic_DNA"/>
</dbReference>
<protein>
    <recommendedName>
        <fullName evidence="11">ARM repeat-containing protein</fullName>
    </recommendedName>
</protein>
<evidence type="ECO:0000256" key="4">
    <source>
        <dbReference type="ARBA" id="ARBA00022490"/>
    </source>
</evidence>
<dbReference type="GO" id="GO:0005739">
    <property type="term" value="C:mitochondrion"/>
    <property type="evidence" value="ECO:0007669"/>
    <property type="project" value="UniProtKB-SubCell"/>
</dbReference>
<dbReference type="Proteomes" id="UP000807716">
    <property type="component" value="Unassembled WGS sequence"/>
</dbReference>
<organism evidence="9 10">
    <name type="scientific">Actinomortierella ambigua</name>
    <dbReference type="NCBI Taxonomy" id="1343610"/>
    <lineage>
        <taxon>Eukaryota</taxon>
        <taxon>Fungi</taxon>
        <taxon>Fungi incertae sedis</taxon>
        <taxon>Mucoromycota</taxon>
        <taxon>Mortierellomycotina</taxon>
        <taxon>Mortierellomycetes</taxon>
        <taxon>Mortierellales</taxon>
        <taxon>Mortierellaceae</taxon>
        <taxon>Actinomortierella</taxon>
    </lineage>
</organism>
<name>A0A9P6QL47_9FUNG</name>
<evidence type="ECO:0000256" key="5">
    <source>
        <dbReference type="ARBA" id="ARBA00022824"/>
    </source>
</evidence>
<reference evidence="9" key="1">
    <citation type="journal article" date="2020" name="Fungal Divers.">
        <title>Resolving the Mortierellaceae phylogeny through synthesis of multi-gene phylogenetics and phylogenomics.</title>
        <authorList>
            <person name="Vandepol N."/>
            <person name="Liber J."/>
            <person name="Desiro A."/>
            <person name="Na H."/>
            <person name="Kennedy M."/>
            <person name="Barry K."/>
            <person name="Grigoriev I.V."/>
            <person name="Miller A.N."/>
            <person name="O'Donnell K."/>
            <person name="Stajich J.E."/>
            <person name="Bonito G."/>
        </authorList>
    </citation>
    <scope>NUCLEOTIDE SEQUENCE</scope>
    <source>
        <strain evidence="9">BC1065</strain>
    </source>
</reference>
<feature type="repeat" description="ARM" evidence="7">
    <location>
        <begin position="357"/>
        <end position="400"/>
    </location>
</feature>